<sequence length="340" mass="36384">MRTQLRIAASGMCCAVGGFARAARAAIRAGLNRFEESEFVDARAEPLIVSRMPLENLWGPRRIATMFEAAVKDCISEAPAFSPKTTALLLLVAEQGRPGYQDSWAEACVAAYEKLTGMAPSTEVRTLALGRAGIVSALREAHSLLVHRYARQVLVVGVDSYLNAEAITHLLRKRRLMTEEVSEGFIPGEGAGALLLELPPREPVGLHVLGTGAAEETATLDNDEPVRALGLTRALREALAASGYHMNDLHFRITDLNGVPLAFREAALADTRLLDHRAGRFPLLHLADCIGETGAAVGPLSLAYLADAMARGYVPGTRAVLHCANDGPERAAVVAECFPS</sequence>
<evidence type="ECO:0000313" key="2">
    <source>
        <dbReference type="Proteomes" id="UP000028725"/>
    </source>
</evidence>
<evidence type="ECO:0000313" key="1">
    <source>
        <dbReference type="EMBL" id="KFE67599.1"/>
    </source>
</evidence>
<dbReference type="Proteomes" id="UP000028725">
    <property type="component" value="Unassembled WGS sequence"/>
</dbReference>
<comment type="caution">
    <text evidence="1">The sequence shown here is derived from an EMBL/GenBank/DDBJ whole genome shotgun (WGS) entry which is preliminary data.</text>
</comment>
<dbReference type="GO" id="GO:0016746">
    <property type="term" value="F:acyltransferase activity"/>
    <property type="evidence" value="ECO:0007669"/>
    <property type="project" value="InterPro"/>
</dbReference>
<name>A0A085WIT6_9BACT</name>
<reference evidence="1 2" key="1">
    <citation type="submission" date="2014-04" db="EMBL/GenBank/DDBJ databases">
        <title>Genome assembly of Hyalangium minutum DSM 14724.</title>
        <authorList>
            <person name="Sharma G."/>
            <person name="Subramanian S."/>
        </authorList>
    </citation>
    <scope>NUCLEOTIDE SEQUENCE [LARGE SCALE GENOMIC DNA]</scope>
    <source>
        <strain evidence="1 2">DSM 14724</strain>
    </source>
</reference>
<proteinExistence type="predicted"/>
<dbReference type="STRING" id="394096.DB31_8082"/>
<dbReference type="SUPFAM" id="SSF53901">
    <property type="entry name" value="Thiolase-like"/>
    <property type="match status" value="1"/>
</dbReference>
<keyword evidence="2" id="KW-1185">Reference proteome</keyword>
<dbReference type="EMBL" id="JMCB01000007">
    <property type="protein sequence ID" value="KFE67599.1"/>
    <property type="molecule type" value="Genomic_DNA"/>
</dbReference>
<dbReference type="AlphaFoldDB" id="A0A085WIT6"/>
<dbReference type="RefSeq" id="WP_052420123.1">
    <property type="nucleotide sequence ID" value="NZ_JMCB01000007.1"/>
</dbReference>
<dbReference type="InterPro" id="IPR016039">
    <property type="entry name" value="Thiolase-like"/>
</dbReference>
<dbReference type="OrthoDB" id="3078238at2"/>
<protein>
    <submittedName>
        <fullName evidence="1">3-oxoacyl-(Acyl-carrier-protein) synthase</fullName>
    </submittedName>
</protein>
<organism evidence="1 2">
    <name type="scientific">Hyalangium minutum</name>
    <dbReference type="NCBI Taxonomy" id="394096"/>
    <lineage>
        <taxon>Bacteria</taxon>
        <taxon>Pseudomonadati</taxon>
        <taxon>Myxococcota</taxon>
        <taxon>Myxococcia</taxon>
        <taxon>Myxococcales</taxon>
        <taxon>Cystobacterineae</taxon>
        <taxon>Archangiaceae</taxon>
        <taxon>Hyalangium</taxon>
    </lineage>
</organism>
<accession>A0A085WIT6</accession>
<dbReference type="Gene3D" id="3.40.47.10">
    <property type="match status" value="1"/>
</dbReference>
<gene>
    <name evidence="1" type="ORF">DB31_8082</name>
</gene>